<evidence type="ECO:0000256" key="7">
    <source>
        <dbReference type="ARBA" id="ARBA00023136"/>
    </source>
</evidence>
<feature type="transmembrane region" description="Helical" evidence="9">
    <location>
        <begin position="369"/>
        <end position="387"/>
    </location>
</feature>
<evidence type="ECO:0008006" key="12">
    <source>
        <dbReference type="Google" id="ProtNLM"/>
    </source>
</evidence>
<evidence type="ECO:0000313" key="10">
    <source>
        <dbReference type="EMBL" id="OCF33911.1"/>
    </source>
</evidence>
<organism evidence="10 11">
    <name type="scientific">Kwoniella heveanensis BCC8398</name>
    <dbReference type="NCBI Taxonomy" id="1296120"/>
    <lineage>
        <taxon>Eukaryota</taxon>
        <taxon>Fungi</taxon>
        <taxon>Dikarya</taxon>
        <taxon>Basidiomycota</taxon>
        <taxon>Agaricomycotina</taxon>
        <taxon>Tremellomycetes</taxon>
        <taxon>Tremellales</taxon>
        <taxon>Cryptococcaceae</taxon>
        <taxon>Kwoniella</taxon>
    </lineage>
</organism>
<dbReference type="GO" id="GO:0005886">
    <property type="term" value="C:plasma membrane"/>
    <property type="evidence" value="ECO:0007669"/>
    <property type="project" value="UniProtKB-SubCell"/>
</dbReference>
<evidence type="ECO:0000256" key="8">
    <source>
        <dbReference type="SAM" id="MobiDB-lite"/>
    </source>
</evidence>
<keyword evidence="2" id="KW-0813">Transport</keyword>
<feature type="transmembrane region" description="Helical" evidence="9">
    <location>
        <begin position="121"/>
        <end position="142"/>
    </location>
</feature>
<evidence type="ECO:0000256" key="9">
    <source>
        <dbReference type="SAM" id="Phobius"/>
    </source>
</evidence>
<evidence type="ECO:0000256" key="2">
    <source>
        <dbReference type="ARBA" id="ARBA00022448"/>
    </source>
</evidence>
<dbReference type="EMBL" id="KI669502">
    <property type="protein sequence ID" value="OCF33911.1"/>
    <property type="molecule type" value="Genomic_DNA"/>
</dbReference>
<keyword evidence="6 9" id="KW-1133">Transmembrane helix</keyword>
<evidence type="ECO:0000313" key="11">
    <source>
        <dbReference type="Proteomes" id="UP000092666"/>
    </source>
</evidence>
<evidence type="ECO:0000256" key="1">
    <source>
        <dbReference type="ARBA" id="ARBA00004429"/>
    </source>
</evidence>
<reference evidence="11" key="2">
    <citation type="submission" date="2013-12" db="EMBL/GenBank/DDBJ databases">
        <title>Evolution of pathogenesis and genome organization in the Tremellales.</title>
        <authorList>
            <person name="Cuomo C."/>
            <person name="Litvintseva A."/>
            <person name="Heitman J."/>
            <person name="Chen Y."/>
            <person name="Sun S."/>
            <person name="Springer D."/>
            <person name="Dromer F."/>
            <person name="Young S."/>
            <person name="Zeng Q."/>
            <person name="Chapman S."/>
            <person name="Gujja S."/>
            <person name="Saif S."/>
            <person name="Birren B."/>
        </authorList>
    </citation>
    <scope>NUCLEOTIDE SEQUENCE [LARGE SCALE GENOMIC DNA]</scope>
    <source>
        <strain evidence="11">BCC8398</strain>
    </source>
</reference>
<evidence type="ECO:0000256" key="3">
    <source>
        <dbReference type="ARBA" id="ARBA00022475"/>
    </source>
</evidence>
<dbReference type="Proteomes" id="UP000092666">
    <property type="component" value="Unassembled WGS sequence"/>
</dbReference>
<dbReference type="Pfam" id="PF20398">
    <property type="entry name" value="DUF6691"/>
    <property type="match status" value="2"/>
</dbReference>
<keyword evidence="11" id="KW-1185">Reference proteome</keyword>
<keyword evidence="7 9" id="KW-0472">Membrane</keyword>
<dbReference type="AlphaFoldDB" id="A0A1B9GS98"/>
<feature type="transmembrane region" description="Helical" evidence="9">
    <location>
        <begin position="162"/>
        <end position="182"/>
    </location>
</feature>
<dbReference type="InterPro" id="IPR007272">
    <property type="entry name" value="Sulf_transp_TsuA/YedE"/>
</dbReference>
<evidence type="ECO:0000256" key="4">
    <source>
        <dbReference type="ARBA" id="ARBA00022519"/>
    </source>
</evidence>
<accession>A0A1B9GS98</accession>
<evidence type="ECO:0000256" key="5">
    <source>
        <dbReference type="ARBA" id="ARBA00022692"/>
    </source>
</evidence>
<gene>
    <name evidence="10" type="ORF">I316_04253</name>
</gene>
<proteinExistence type="predicted"/>
<comment type="subcellular location">
    <subcellularLocation>
        <location evidence="1">Cell inner membrane</location>
        <topology evidence="1">Multi-pass membrane protein</topology>
    </subcellularLocation>
</comment>
<feature type="region of interest" description="Disordered" evidence="8">
    <location>
        <begin position="271"/>
        <end position="298"/>
    </location>
</feature>
<keyword evidence="5 9" id="KW-0812">Transmembrane</keyword>
<dbReference type="InterPro" id="IPR046513">
    <property type="entry name" value="DUF6691"/>
</dbReference>
<dbReference type="OrthoDB" id="10254418at2759"/>
<dbReference type="PANTHER" id="PTHR30574:SF1">
    <property type="entry name" value="SULPHUR TRANSPORT DOMAIN-CONTAINING PROTEIN"/>
    <property type="match status" value="1"/>
</dbReference>
<feature type="transmembrane region" description="Helical" evidence="9">
    <location>
        <begin position="203"/>
        <end position="223"/>
    </location>
</feature>
<dbReference type="PANTHER" id="PTHR30574">
    <property type="entry name" value="INNER MEMBRANE PROTEIN YEDE"/>
    <property type="match status" value="1"/>
</dbReference>
<name>A0A1B9GS98_9TREE</name>
<evidence type="ECO:0000256" key="6">
    <source>
        <dbReference type="ARBA" id="ARBA00022989"/>
    </source>
</evidence>
<reference evidence="10 11" key="1">
    <citation type="submission" date="2013-07" db="EMBL/GenBank/DDBJ databases">
        <title>The Genome Sequence of Cryptococcus heveanensis BCC8398.</title>
        <authorList>
            <consortium name="The Broad Institute Genome Sequencing Platform"/>
            <person name="Cuomo C."/>
            <person name="Litvintseva A."/>
            <person name="Chen Y."/>
            <person name="Heitman J."/>
            <person name="Sun S."/>
            <person name="Springer D."/>
            <person name="Dromer F."/>
            <person name="Young S.K."/>
            <person name="Zeng Q."/>
            <person name="Gargeya S."/>
            <person name="Fitzgerald M."/>
            <person name="Abouelleil A."/>
            <person name="Alvarado L."/>
            <person name="Berlin A.M."/>
            <person name="Chapman S.B."/>
            <person name="Dewar J."/>
            <person name="Goldberg J."/>
            <person name="Griggs A."/>
            <person name="Gujja S."/>
            <person name="Hansen M."/>
            <person name="Howarth C."/>
            <person name="Imamovic A."/>
            <person name="Larimer J."/>
            <person name="McCowan C."/>
            <person name="Murphy C."/>
            <person name="Pearson M."/>
            <person name="Priest M."/>
            <person name="Roberts A."/>
            <person name="Saif S."/>
            <person name="Shea T."/>
            <person name="Sykes S."/>
            <person name="Wortman J."/>
            <person name="Nusbaum C."/>
            <person name="Birren B."/>
        </authorList>
    </citation>
    <scope>NUCLEOTIDE SEQUENCE [LARGE SCALE GENOMIC DNA]</scope>
    <source>
        <strain evidence="10 11">BCC8398</strain>
    </source>
</reference>
<keyword evidence="3" id="KW-1003">Cell membrane</keyword>
<protein>
    <recommendedName>
        <fullName evidence="12">Sulphur transport domain-containing protein</fullName>
    </recommendedName>
</protein>
<sequence length="391" mass="41184">MTFTPVHTLLGGYLLHLASSSVLEDNGRVFGISGILSGAIFGPREGWRWAVVGGLLAGPLLGFMTGAEAYFPGNGLESITQVGIGRLIIAGGLVGLGSRLGSGCTSGHMLCGVSRLSPRSFIATITFFTTAVITANLAPTPYSSPISMPSAATATAFALHPASFSPSTLIALFSTVAITTLAQQALRRYLLSAPQSSTQAARATPYFLNGVIFALGLSFSGMADPRKVLGFLRFPQARTDPQEFDPSLAMVMLGGLLPNMIHYARLTRDKRDAQNNRDGAGTDVKRDAAASDSSSSKRLRPKYPWELWRVSSGSANIDWKLIVGSAIFGIGWGCLGICPGPALVNLGEAISRGMLHFHSTNAGEAQRQMMVRIGAFIGSMLLGMAAIERSG</sequence>
<feature type="transmembrane region" description="Helical" evidence="9">
    <location>
        <begin position="243"/>
        <end position="261"/>
    </location>
</feature>
<feature type="transmembrane region" description="Helical" evidence="9">
    <location>
        <begin position="49"/>
        <end position="71"/>
    </location>
</feature>
<feature type="transmembrane region" description="Helical" evidence="9">
    <location>
        <begin position="83"/>
        <end position="100"/>
    </location>
</feature>
<keyword evidence="4" id="KW-0997">Cell inner membrane</keyword>